<name>A0A2P2NS96_RHIMU</name>
<accession>A0A2P2NS96</accession>
<organism evidence="1">
    <name type="scientific">Rhizophora mucronata</name>
    <name type="common">Asiatic mangrove</name>
    <dbReference type="NCBI Taxonomy" id="61149"/>
    <lineage>
        <taxon>Eukaryota</taxon>
        <taxon>Viridiplantae</taxon>
        <taxon>Streptophyta</taxon>
        <taxon>Embryophyta</taxon>
        <taxon>Tracheophyta</taxon>
        <taxon>Spermatophyta</taxon>
        <taxon>Magnoliopsida</taxon>
        <taxon>eudicotyledons</taxon>
        <taxon>Gunneridae</taxon>
        <taxon>Pentapetalae</taxon>
        <taxon>rosids</taxon>
        <taxon>fabids</taxon>
        <taxon>Malpighiales</taxon>
        <taxon>Rhizophoraceae</taxon>
        <taxon>Rhizophora</taxon>
    </lineage>
</organism>
<protein>
    <submittedName>
        <fullName evidence="1">RNA-binding KH domain-containing protein PEPPER-like</fullName>
    </submittedName>
</protein>
<dbReference type="EMBL" id="GGEC01064787">
    <property type="protein sequence ID" value="MBX45271.1"/>
    <property type="molecule type" value="Transcribed_RNA"/>
</dbReference>
<proteinExistence type="predicted"/>
<reference evidence="1" key="1">
    <citation type="submission" date="2018-02" db="EMBL/GenBank/DDBJ databases">
        <title>Rhizophora mucronata_Transcriptome.</title>
        <authorList>
            <person name="Meera S.P."/>
            <person name="Sreeshan A."/>
            <person name="Augustine A."/>
        </authorList>
    </citation>
    <scope>NUCLEOTIDE SEQUENCE</scope>
    <source>
        <tissue evidence="1">Leaf</tissue>
    </source>
</reference>
<evidence type="ECO:0000313" key="1">
    <source>
        <dbReference type="EMBL" id="MBX45271.1"/>
    </source>
</evidence>
<sequence length="56" mass="6436">MKMRDKKHYPTGSIQTSNCFQTCHSCSVLNLCDCLRSPELVVELSEPEMQYLLSLQ</sequence>
<dbReference type="AlphaFoldDB" id="A0A2P2NS96"/>